<dbReference type="SUPFAM" id="SSF53067">
    <property type="entry name" value="Actin-like ATPase domain"/>
    <property type="match status" value="2"/>
</dbReference>
<evidence type="ECO:0000313" key="3">
    <source>
        <dbReference type="Proteomes" id="UP001310594"/>
    </source>
</evidence>
<dbReference type="PANTHER" id="PTHR14187:SF5">
    <property type="entry name" value="HEAT SHOCK 70 KDA PROTEIN 12A"/>
    <property type="match status" value="1"/>
</dbReference>
<dbReference type="Gene3D" id="3.30.420.40">
    <property type="match status" value="2"/>
</dbReference>
<dbReference type="AlphaFoldDB" id="A0AAN7WEA0"/>
<feature type="compositionally biased region" description="Acidic residues" evidence="1">
    <location>
        <begin position="688"/>
        <end position="698"/>
    </location>
</feature>
<comment type="caution">
    <text evidence="2">The sequence shown here is derived from an EMBL/GenBank/DDBJ whole genome shotgun (WGS) entry which is preliminary data.</text>
</comment>
<dbReference type="EMBL" id="JAVRQU010000011">
    <property type="protein sequence ID" value="KAK5697160.1"/>
    <property type="molecule type" value="Genomic_DNA"/>
</dbReference>
<reference evidence="2" key="1">
    <citation type="submission" date="2023-08" db="EMBL/GenBank/DDBJ databases">
        <title>Black Yeasts Isolated from many extreme environments.</title>
        <authorList>
            <person name="Coleine C."/>
            <person name="Stajich J.E."/>
            <person name="Selbmann L."/>
        </authorList>
    </citation>
    <scope>NUCLEOTIDE SEQUENCE</scope>
    <source>
        <strain evidence="2">CCFEE 5810</strain>
    </source>
</reference>
<dbReference type="Gene3D" id="3.90.640.10">
    <property type="entry name" value="Actin, Chain A, domain 4"/>
    <property type="match status" value="1"/>
</dbReference>
<proteinExistence type="predicted"/>
<gene>
    <name evidence="2" type="ORF">LTR97_007295</name>
</gene>
<sequence length="732" mass="81668">MDSTYRSKRPAHASARTRHPRAAASAPAEPATATSARPTQEGAQPTESAHSTRKNAQPARKDVSATADNAHIVMSWDWGTGRFSACWAVCFDGRTIREDDLVDISFFQRAGYQPPMMMAYHAGQYIWGYELEGMVLNGAVGEERVLDHLKLELYEQRDEFAEARCKALGKQLADMHLTVDGLITAHLRAVMQDCMSAIVDSEPTIPEDELRRMQVRVRLSVPQMWSMPARQRMQNAAEAAGLTLVLLVSEPENAMAFCLQQLVKKEKRYGAILRKGDRILVADLGCGTADIVTYMLQGPLTLTSPLEAVSSSCGGACGAQMINEILFDAVRTRIGQTYEGGLKALHENLGLSRIQFRKKALRFIDGAKNQFPVGQSFSYVVRGKAGKYFILDLSHDDIKSAFDKVLGKIKALMDTEIGDQNPAMMFCTGGLSRNKYVLSALREEYEDDDTKIATPNDVDQGECLPVSRGGLLRFDRIAPAKLPSNYNYAIVQREVYDEKLHPDAKANAKLVYCDPADPETDIVEDRLHIFFRKGRVMPRNRSVTEDFSHVYLLDEHNPTLSATLVFTEKDVDNHDPSGRKGEDSTQFSEGIHHWKTVSKVIDLDLLSEHGIDLVKIKKDGSKRWRLDCRVTISYKGGHDMKIGWVLKVGNDKLLALWEGDEKVWDAHFSQFIEQPRLVAANGGTTDVDGDAEMADDEVVAPATTRRARARKVVHSDGDEEDDDEQMEDDDRV</sequence>
<feature type="compositionally biased region" description="Low complexity" evidence="1">
    <location>
        <begin position="22"/>
        <end position="39"/>
    </location>
</feature>
<feature type="region of interest" description="Disordered" evidence="1">
    <location>
        <begin position="688"/>
        <end position="732"/>
    </location>
</feature>
<accession>A0AAN7WEA0</accession>
<protein>
    <submittedName>
        <fullName evidence="2">Uncharacterized protein</fullName>
    </submittedName>
</protein>
<feature type="compositionally biased region" description="Basic residues" evidence="1">
    <location>
        <begin position="1"/>
        <end position="21"/>
    </location>
</feature>
<organism evidence="2 3">
    <name type="scientific">Elasticomyces elasticus</name>
    <dbReference type="NCBI Taxonomy" id="574655"/>
    <lineage>
        <taxon>Eukaryota</taxon>
        <taxon>Fungi</taxon>
        <taxon>Dikarya</taxon>
        <taxon>Ascomycota</taxon>
        <taxon>Pezizomycotina</taxon>
        <taxon>Dothideomycetes</taxon>
        <taxon>Dothideomycetidae</taxon>
        <taxon>Mycosphaerellales</taxon>
        <taxon>Teratosphaeriaceae</taxon>
        <taxon>Elasticomyces</taxon>
    </lineage>
</organism>
<evidence type="ECO:0000256" key="1">
    <source>
        <dbReference type="SAM" id="MobiDB-lite"/>
    </source>
</evidence>
<dbReference type="CDD" id="cd10170">
    <property type="entry name" value="ASKHA_NBD_HSP70"/>
    <property type="match status" value="1"/>
</dbReference>
<evidence type="ECO:0000313" key="2">
    <source>
        <dbReference type="EMBL" id="KAK5697160.1"/>
    </source>
</evidence>
<feature type="region of interest" description="Disordered" evidence="1">
    <location>
        <begin position="1"/>
        <end position="64"/>
    </location>
</feature>
<dbReference type="Proteomes" id="UP001310594">
    <property type="component" value="Unassembled WGS sequence"/>
</dbReference>
<name>A0AAN7WEA0_9PEZI</name>
<feature type="compositionally biased region" description="Acidic residues" evidence="1">
    <location>
        <begin position="717"/>
        <end position="732"/>
    </location>
</feature>
<dbReference type="PANTHER" id="PTHR14187">
    <property type="entry name" value="ALPHA KINASE/ELONGATION FACTOR 2 KINASE"/>
    <property type="match status" value="1"/>
</dbReference>
<dbReference type="InterPro" id="IPR043129">
    <property type="entry name" value="ATPase_NBD"/>
</dbReference>